<accession>A0A7T8HI69</accession>
<keyword evidence="2" id="KW-1185">Reference proteome</keyword>
<feature type="non-terminal residue" evidence="1">
    <location>
        <position position="52"/>
    </location>
</feature>
<sequence length="52" mass="6005">MSRFNNYIEARRLTQVDSNIDVVRFVSEEAYKVDTIMGLSMSSDVHCFNLAM</sequence>
<name>A0A7T8HI69_CALRO</name>
<gene>
    <name evidence="1" type="ORF">FKW44_011547</name>
</gene>
<dbReference type="OrthoDB" id="19988at2759"/>
<evidence type="ECO:0000313" key="1">
    <source>
        <dbReference type="EMBL" id="QQP50523.1"/>
    </source>
</evidence>
<dbReference type="EMBL" id="CP045896">
    <property type="protein sequence ID" value="QQP50523.1"/>
    <property type="molecule type" value="Genomic_DNA"/>
</dbReference>
<reference evidence="2" key="1">
    <citation type="submission" date="2021-01" db="EMBL/GenBank/DDBJ databases">
        <title>Caligus Genome Assembly.</title>
        <authorList>
            <person name="Gallardo-Escarate C."/>
        </authorList>
    </citation>
    <scope>NUCLEOTIDE SEQUENCE [LARGE SCALE GENOMIC DNA]</scope>
</reference>
<dbReference type="Proteomes" id="UP000595437">
    <property type="component" value="Chromosome 7"/>
</dbReference>
<organism evidence="1 2">
    <name type="scientific">Caligus rogercresseyi</name>
    <name type="common">Sea louse</name>
    <dbReference type="NCBI Taxonomy" id="217165"/>
    <lineage>
        <taxon>Eukaryota</taxon>
        <taxon>Metazoa</taxon>
        <taxon>Ecdysozoa</taxon>
        <taxon>Arthropoda</taxon>
        <taxon>Crustacea</taxon>
        <taxon>Multicrustacea</taxon>
        <taxon>Hexanauplia</taxon>
        <taxon>Copepoda</taxon>
        <taxon>Siphonostomatoida</taxon>
        <taxon>Caligidae</taxon>
        <taxon>Caligus</taxon>
    </lineage>
</organism>
<proteinExistence type="predicted"/>
<evidence type="ECO:0000313" key="2">
    <source>
        <dbReference type="Proteomes" id="UP000595437"/>
    </source>
</evidence>
<protein>
    <submittedName>
        <fullName evidence="1">Uncharacterized protein</fullName>
    </submittedName>
</protein>
<dbReference type="AlphaFoldDB" id="A0A7T8HI69"/>